<keyword evidence="2" id="KW-1185">Reference proteome</keyword>
<accession>A0A1E1LLV8</accession>
<reference evidence="2" key="1">
    <citation type="submission" date="2016-03" db="EMBL/GenBank/DDBJ databases">
        <authorList>
            <person name="Guldener U."/>
        </authorList>
    </citation>
    <scope>NUCLEOTIDE SEQUENCE [LARGE SCALE GENOMIC DNA]</scope>
    <source>
        <strain evidence="2">04CH-RAC-A.6.1</strain>
    </source>
</reference>
<evidence type="ECO:0000313" key="1">
    <source>
        <dbReference type="EMBL" id="CZT11460.1"/>
    </source>
</evidence>
<gene>
    <name evidence="1" type="ORF">RAG0_15599</name>
</gene>
<organism evidence="1 2">
    <name type="scientific">Rhynchosporium agropyri</name>
    <dbReference type="NCBI Taxonomy" id="914238"/>
    <lineage>
        <taxon>Eukaryota</taxon>
        <taxon>Fungi</taxon>
        <taxon>Dikarya</taxon>
        <taxon>Ascomycota</taxon>
        <taxon>Pezizomycotina</taxon>
        <taxon>Leotiomycetes</taxon>
        <taxon>Helotiales</taxon>
        <taxon>Ploettnerulaceae</taxon>
        <taxon>Rhynchosporium</taxon>
    </lineage>
</organism>
<evidence type="ECO:0000313" key="2">
    <source>
        <dbReference type="Proteomes" id="UP000178912"/>
    </source>
</evidence>
<protein>
    <submittedName>
        <fullName evidence="1">Uncharacterized protein</fullName>
    </submittedName>
</protein>
<proteinExistence type="predicted"/>
<sequence length="130" mass="15175">MSASVFNMNNYVRATTERYSDVLDSRRSALRHYRTSADFWNPHIDEAMALRNQKFKVYNHQAQRAAASAPSLREHYEDHLIAGSRQPRIPSARVKTQMGYHLQPDSLEIRVPDIPLWVWILVLLILVAWM</sequence>
<dbReference type="Proteomes" id="UP000178912">
    <property type="component" value="Unassembled WGS sequence"/>
</dbReference>
<dbReference type="EMBL" id="FJUX01000141">
    <property type="protein sequence ID" value="CZT11460.1"/>
    <property type="molecule type" value="Genomic_DNA"/>
</dbReference>
<dbReference type="AlphaFoldDB" id="A0A1E1LLV8"/>
<name>A0A1E1LLV8_9HELO</name>